<reference evidence="15 16" key="1">
    <citation type="submission" date="2013-09" db="EMBL/GenBank/DDBJ databases">
        <authorList>
            <consortium name="DOE Joint Genome Institute"/>
            <person name="Klenk H.-P."/>
            <person name="Huntemann M."/>
            <person name="Han J."/>
            <person name="Chen A."/>
            <person name="Kyrpides N."/>
            <person name="Mavromatis K."/>
            <person name="Markowitz V."/>
            <person name="Palaniappan K."/>
            <person name="Ivanova N."/>
            <person name="Schaumberg A."/>
            <person name="Pati A."/>
            <person name="Liolios K."/>
            <person name="Nordberg H.P."/>
            <person name="Cantor M.N."/>
            <person name="Hua S.X."/>
            <person name="Woyke T."/>
        </authorList>
    </citation>
    <scope>NUCLEOTIDE SEQUENCE [LARGE SCALE GENOMIC DNA]</scope>
    <source>
        <strain evidence="15 16">DSM 14336</strain>
    </source>
</reference>
<evidence type="ECO:0000256" key="10">
    <source>
        <dbReference type="ARBA" id="ARBA00023004"/>
    </source>
</evidence>
<name>V9VQ77_9RHOB</name>
<keyword evidence="4" id="KW-1003">Cell membrane</keyword>
<feature type="domain" description="Lipid/polyisoprenoid-binding YceI-like" evidence="14">
    <location>
        <begin position="263"/>
        <end position="420"/>
    </location>
</feature>
<keyword evidence="5" id="KW-0349">Heme</keyword>
<dbReference type="STRING" id="999552.METH_09445"/>
<dbReference type="GO" id="GO:0005886">
    <property type="term" value="C:plasma membrane"/>
    <property type="evidence" value="ECO:0007669"/>
    <property type="project" value="UniProtKB-SubCell"/>
</dbReference>
<dbReference type="GO" id="GO:0046872">
    <property type="term" value="F:metal ion binding"/>
    <property type="evidence" value="ECO:0007669"/>
    <property type="project" value="UniProtKB-KW"/>
</dbReference>
<dbReference type="EMBL" id="CP006773">
    <property type="protein sequence ID" value="AHD00876.1"/>
    <property type="molecule type" value="Genomic_DNA"/>
</dbReference>
<dbReference type="GO" id="GO:0022904">
    <property type="term" value="P:respiratory electron transport chain"/>
    <property type="evidence" value="ECO:0007669"/>
    <property type="project" value="InterPro"/>
</dbReference>
<keyword evidence="11 13" id="KW-0472">Membrane</keyword>
<dbReference type="InterPro" id="IPR052168">
    <property type="entry name" value="Cytochrome_b561_oxidase"/>
</dbReference>
<evidence type="ECO:0000256" key="12">
    <source>
        <dbReference type="ARBA" id="ARBA00037975"/>
    </source>
</evidence>
<dbReference type="GO" id="GO:0009055">
    <property type="term" value="F:electron transfer activity"/>
    <property type="evidence" value="ECO:0007669"/>
    <property type="project" value="InterPro"/>
</dbReference>
<keyword evidence="16" id="KW-1185">Reference proteome</keyword>
<dbReference type="PANTHER" id="PTHR30529:SF1">
    <property type="entry name" value="CYTOCHROME B561 HOMOLOG 2"/>
    <property type="match status" value="1"/>
</dbReference>
<comment type="subcellular location">
    <subcellularLocation>
        <location evidence="2">Cell membrane</location>
        <topology evidence="2">Multi-pass membrane protein</topology>
    </subcellularLocation>
</comment>
<dbReference type="Gene3D" id="2.40.128.110">
    <property type="entry name" value="Lipid/polyisoprenoid-binding, YceI-like"/>
    <property type="match status" value="1"/>
</dbReference>
<evidence type="ECO:0000256" key="1">
    <source>
        <dbReference type="ARBA" id="ARBA00001970"/>
    </source>
</evidence>
<dbReference type="SUPFAM" id="SSF101874">
    <property type="entry name" value="YceI-like"/>
    <property type="match status" value="1"/>
</dbReference>
<dbReference type="PATRIC" id="fig|999552.6.peg.1887"/>
<dbReference type="SMART" id="SM00867">
    <property type="entry name" value="YceI"/>
    <property type="match status" value="1"/>
</dbReference>
<dbReference type="Pfam" id="PF01292">
    <property type="entry name" value="Ni_hydr_CYTB"/>
    <property type="match status" value="1"/>
</dbReference>
<evidence type="ECO:0000256" key="7">
    <source>
        <dbReference type="ARBA" id="ARBA00022723"/>
    </source>
</evidence>
<dbReference type="GO" id="GO:0020037">
    <property type="term" value="F:heme binding"/>
    <property type="evidence" value="ECO:0007669"/>
    <property type="project" value="TreeGrafter"/>
</dbReference>
<accession>V9VQ77</accession>
<comment type="similarity">
    <text evidence="12">Belongs to the cytochrome b561 family.</text>
</comment>
<keyword evidence="7" id="KW-0479">Metal-binding</keyword>
<keyword evidence="8" id="KW-0249">Electron transport</keyword>
<evidence type="ECO:0000256" key="9">
    <source>
        <dbReference type="ARBA" id="ARBA00022989"/>
    </source>
</evidence>
<protein>
    <submittedName>
        <fullName evidence="15">Cytochrome</fullName>
    </submittedName>
</protein>
<feature type="transmembrane region" description="Helical" evidence="13">
    <location>
        <begin position="157"/>
        <end position="177"/>
    </location>
</feature>
<evidence type="ECO:0000313" key="15">
    <source>
        <dbReference type="EMBL" id="AHD00876.1"/>
    </source>
</evidence>
<evidence type="ECO:0000313" key="16">
    <source>
        <dbReference type="Proteomes" id="UP000018780"/>
    </source>
</evidence>
<dbReference type="InterPro" id="IPR016174">
    <property type="entry name" value="Di-haem_cyt_TM"/>
</dbReference>
<feature type="transmembrane region" description="Helical" evidence="13">
    <location>
        <begin position="208"/>
        <end position="232"/>
    </location>
</feature>
<sequence>MPRANSFSSYGSIAKTFHWLTALLIFSAFPLGYFANGLAQEIQSPGFDGSQAVIARATLLFSLHKTLGVTVFFTALLRILWALSQPKPGLLHPDRKAEALAAEMVHWLLYGSLVAVPLSGWIHHAATTGFAPIWWPFGQSLPFVPKSEVAASFFGGVHWVLVWTLGASLALHIAGALKHHVIDRDATLHRMLPGRADLPQPPAQTHSLVPLLAALAVWAGALSGGAMIGVYGGQDQRQAKERESGADGTVAPVVAAGPAAGGGWAVQSGTLGLSVTQMGSVVSGSFGEWDAVISFEEPAAPGPAGNVEVTVAIASLELGSVAGQAMGADYFDSANFPTALFKADIEKLAEGYQAAGTLTIKGQTVPVTLPFDLELEGNTAKMAGTLTLNRLDFGIGKSLPDESSLGFAVDVPVELEAVRAD</sequence>
<evidence type="ECO:0000259" key="14">
    <source>
        <dbReference type="SMART" id="SM00867"/>
    </source>
</evidence>
<dbReference type="KEGG" id="lmd:METH_09445"/>
<evidence type="ECO:0000256" key="8">
    <source>
        <dbReference type="ARBA" id="ARBA00022982"/>
    </source>
</evidence>
<keyword evidence="10" id="KW-0408">Iron</keyword>
<feature type="transmembrane region" description="Helical" evidence="13">
    <location>
        <begin position="63"/>
        <end position="83"/>
    </location>
</feature>
<dbReference type="OrthoDB" id="1247465at2"/>
<evidence type="ECO:0000256" key="13">
    <source>
        <dbReference type="SAM" id="Phobius"/>
    </source>
</evidence>
<feature type="transmembrane region" description="Helical" evidence="13">
    <location>
        <begin position="104"/>
        <end position="137"/>
    </location>
</feature>
<dbReference type="InterPro" id="IPR007372">
    <property type="entry name" value="Lipid/polyisoprenoid-bd_YceI"/>
</dbReference>
<evidence type="ECO:0000256" key="11">
    <source>
        <dbReference type="ARBA" id="ARBA00023136"/>
    </source>
</evidence>
<dbReference type="InterPro" id="IPR011577">
    <property type="entry name" value="Cyt_b561_bac/Ni-Hgenase"/>
</dbReference>
<evidence type="ECO:0000256" key="4">
    <source>
        <dbReference type="ARBA" id="ARBA00022475"/>
    </source>
</evidence>
<evidence type="ECO:0000256" key="5">
    <source>
        <dbReference type="ARBA" id="ARBA00022617"/>
    </source>
</evidence>
<proteinExistence type="inferred from homology"/>
<evidence type="ECO:0000256" key="2">
    <source>
        <dbReference type="ARBA" id="ARBA00004651"/>
    </source>
</evidence>
<dbReference type="Pfam" id="PF04264">
    <property type="entry name" value="YceI"/>
    <property type="match status" value="1"/>
</dbReference>
<dbReference type="AlphaFoldDB" id="V9VQ77"/>
<dbReference type="SUPFAM" id="SSF81342">
    <property type="entry name" value="Transmembrane di-heme cytochromes"/>
    <property type="match status" value="1"/>
</dbReference>
<dbReference type="Proteomes" id="UP000018780">
    <property type="component" value="Chromosome"/>
</dbReference>
<keyword evidence="6 13" id="KW-0812">Transmembrane</keyword>
<keyword evidence="3" id="KW-0813">Transport</keyword>
<dbReference type="RefSeq" id="WP_024090142.1">
    <property type="nucleotide sequence ID" value="NC_023135.1"/>
</dbReference>
<comment type="cofactor">
    <cofactor evidence="1">
        <name>heme b</name>
        <dbReference type="ChEBI" id="CHEBI:60344"/>
    </cofactor>
</comment>
<dbReference type="InterPro" id="IPR036761">
    <property type="entry name" value="TTHA0802/YceI-like_sf"/>
</dbReference>
<evidence type="ECO:0000256" key="3">
    <source>
        <dbReference type="ARBA" id="ARBA00022448"/>
    </source>
</evidence>
<keyword evidence="9 13" id="KW-1133">Transmembrane helix</keyword>
<evidence type="ECO:0000256" key="6">
    <source>
        <dbReference type="ARBA" id="ARBA00022692"/>
    </source>
</evidence>
<dbReference type="HOGENOM" id="CLU_050495_0_0_5"/>
<gene>
    <name evidence="15" type="ORF">METH_09445</name>
</gene>
<organism evidence="15 16">
    <name type="scientific">Leisingera methylohalidivorans DSM 14336</name>
    <dbReference type="NCBI Taxonomy" id="999552"/>
    <lineage>
        <taxon>Bacteria</taxon>
        <taxon>Pseudomonadati</taxon>
        <taxon>Pseudomonadota</taxon>
        <taxon>Alphaproteobacteria</taxon>
        <taxon>Rhodobacterales</taxon>
        <taxon>Roseobacteraceae</taxon>
        <taxon>Leisingera</taxon>
    </lineage>
</organism>
<dbReference type="PANTHER" id="PTHR30529">
    <property type="entry name" value="CYTOCHROME B561"/>
    <property type="match status" value="1"/>
</dbReference>